<keyword evidence="3" id="KW-1185">Reference proteome</keyword>
<gene>
    <name evidence="2" type="ORF">CCHLO57077_00010818</name>
</gene>
<feature type="compositionally biased region" description="Polar residues" evidence="1">
    <location>
        <begin position="79"/>
        <end position="90"/>
    </location>
</feature>
<accession>A0AA35Q1L8</accession>
<evidence type="ECO:0000256" key="1">
    <source>
        <dbReference type="SAM" id="MobiDB-lite"/>
    </source>
</evidence>
<evidence type="ECO:0000313" key="2">
    <source>
        <dbReference type="EMBL" id="CAI6088427.1"/>
    </source>
</evidence>
<dbReference type="AlphaFoldDB" id="A0AA35Q1L8"/>
<comment type="caution">
    <text evidence="2">The sequence shown here is derived from an EMBL/GenBank/DDBJ whole genome shotgun (WGS) entry which is preliminary data.</text>
</comment>
<evidence type="ECO:0000313" key="3">
    <source>
        <dbReference type="Proteomes" id="UP001160390"/>
    </source>
</evidence>
<dbReference type="EMBL" id="CABFNP030000823">
    <property type="protein sequence ID" value="CAI6088427.1"/>
    <property type="molecule type" value="Genomic_DNA"/>
</dbReference>
<proteinExistence type="predicted"/>
<organism evidence="2 3">
    <name type="scientific">Clonostachys chloroleuca</name>
    <dbReference type="NCBI Taxonomy" id="1926264"/>
    <lineage>
        <taxon>Eukaryota</taxon>
        <taxon>Fungi</taxon>
        <taxon>Dikarya</taxon>
        <taxon>Ascomycota</taxon>
        <taxon>Pezizomycotina</taxon>
        <taxon>Sordariomycetes</taxon>
        <taxon>Hypocreomycetidae</taxon>
        <taxon>Hypocreales</taxon>
        <taxon>Bionectriaceae</taxon>
        <taxon>Clonostachys</taxon>
    </lineage>
</organism>
<feature type="region of interest" description="Disordered" evidence="1">
    <location>
        <begin position="75"/>
        <end position="100"/>
    </location>
</feature>
<dbReference type="Proteomes" id="UP001160390">
    <property type="component" value="Unassembled WGS sequence"/>
</dbReference>
<name>A0AA35Q1L8_9HYPO</name>
<protein>
    <submittedName>
        <fullName evidence="2">Uncharacterized protein</fullName>
    </submittedName>
</protein>
<sequence length="219" mass="24044">MSRWHLNTCSAPDVFTNGDSVPCCRACGKSARRALKKAENEQLGSSALPAVPFDESSDRLNLRWPPIVPYKKPERVAGLSTQTSDASTAQLAEENDENSMSASVNGWSPIYGSTLGSNQFRLVCLEALGDRNQQSSRDFVHLSLETYEHDNCPEYETVSYTWAGEDGNGTLYLTVGKDSSSLCWAILGHIILNEQLLGDASILAPVARYKDGLDRRCLH</sequence>
<reference evidence="2" key="1">
    <citation type="submission" date="2023-01" db="EMBL/GenBank/DDBJ databases">
        <authorList>
            <person name="Piombo E."/>
        </authorList>
    </citation>
    <scope>NUCLEOTIDE SEQUENCE</scope>
</reference>